<keyword evidence="3" id="KW-1185">Reference proteome</keyword>
<accession>A0A183ATC6</accession>
<organism evidence="4">
    <name type="scientific">Echinostoma caproni</name>
    <dbReference type="NCBI Taxonomy" id="27848"/>
    <lineage>
        <taxon>Eukaryota</taxon>
        <taxon>Metazoa</taxon>
        <taxon>Spiralia</taxon>
        <taxon>Lophotrochozoa</taxon>
        <taxon>Platyhelminthes</taxon>
        <taxon>Trematoda</taxon>
        <taxon>Digenea</taxon>
        <taxon>Plagiorchiida</taxon>
        <taxon>Echinostomata</taxon>
        <taxon>Echinostomatoidea</taxon>
        <taxon>Echinostomatidae</taxon>
        <taxon>Echinostoma</taxon>
    </lineage>
</organism>
<dbReference type="Proteomes" id="UP000272942">
    <property type="component" value="Unassembled WGS sequence"/>
</dbReference>
<dbReference type="EMBL" id="UZAN01048688">
    <property type="protein sequence ID" value="VDP86678.1"/>
    <property type="molecule type" value="Genomic_DNA"/>
</dbReference>
<feature type="compositionally biased region" description="Low complexity" evidence="1">
    <location>
        <begin position="40"/>
        <end position="75"/>
    </location>
</feature>
<protein>
    <submittedName>
        <fullName evidence="4">NR LBD domain-containing protein</fullName>
    </submittedName>
</protein>
<feature type="region of interest" description="Disordered" evidence="1">
    <location>
        <begin position="1"/>
        <end position="89"/>
    </location>
</feature>
<gene>
    <name evidence="2" type="ORF">ECPE_LOCUS10211</name>
</gene>
<sequence length="556" mass="59525">MDSEGDGLHKHAVANSGLSEPMLEGSEKLARIRLACSRDSSTPSPSSVTTVSVRTQSPGSSNPSPRVSVTSPTPTDGRDTSPSGCPPAPAHGGLLYSLLVGSEIGSSSGLCCSPLRTMSTPTRASSGTSSIPGGLRRSHTQMSLDIDDTVNEDVESDPIMDIDRPSKRLETGSRLAAVLTASEMGALNGTTLANGHNTSISPSKLCEQQKFHHLHTSHPVSGSSLQTARALRLPTSTSIGAAGLTVSTTTTTTTTKTLQSNLSLTHGPLVPPIIIQPILSSNQSSGYNSAAFNPSPLTSLSTDSGLDEPVDLTGHGSVQTNGLAQLALHSLRPPDTNDSLQLVQLAKKTARPVQARVSEWMRQVAEFVALSAPVLQTMDFGPINRNVRAGNGRSRGLVDMDMWLGLLAKCWHRLLALSMVENALDLVVVEHTLSNELIAAEARQAAQLDQIGLPWILLPEVRQAGGMQMILADRTRRPDRKFANAFMQFLSEIRQASLSAQEFYLLRHVILLTGEHFGVTRVGGVYNIFLFHFRVINSRQSKPHSHEDLLFSDGNR</sequence>
<feature type="region of interest" description="Disordered" evidence="1">
    <location>
        <begin position="110"/>
        <end position="144"/>
    </location>
</feature>
<reference evidence="4" key="1">
    <citation type="submission" date="2016-06" db="UniProtKB">
        <authorList>
            <consortium name="WormBaseParasite"/>
        </authorList>
    </citation>
    <scope>IDENTIFICATION</scope>
</reference>
<feature type="compositionally biased region" description="Polar residues" evidence="1">
    <location>
        <begin position="110"/>
        <end position="131"/>
    </location>
</feature>
<dbReference type="OrthoDB" id="6249236at2759"/>
<proteinExistence type="predicted"/>
<name>A0A183ATC6_9TREM</name>
<evidence type="ECO:0000313" key="2">
    <source>
        <dbReference type="EMBL" id="VDP86678.1"/>
    </source>
</evidence>
<reference evidence="2 3" key="2">
    <citation type="submission" date="2018-11" db="EMBL/GenBank/DDBJ databases">
        <authorList>
            <consortium name="Pathogen Informatics"/>
        </authorList>
    </citation>
    <scope>NUCLEOTIDE SEQUENCE [LARGE SCALE GENOMIC DNA]</scope>
    <source>
        <strain evidence="2 3">Egypt</strain>
    </source>
</reference>
<evidence type="ECO:0000256" key="1">
    <source>
        <dbReference type="SAM" id="MobiDB-lite"/>
    </source>
</evidence>
<dbReference type="WBParaSite" id="ECPE_0001024301-mRNA-1">
    <property type="protein sequence ID" value="ECPE_0001024301-mRNA-1"/>
    <property type="gene ID" value="ECPE_0001024301"/>
</dbReference>
<evidence type="ECO:0000313" key="4">
    <source>
        <dbReference type="WBParaSite" id="ECPE_0001024301-mRNA-1"/>
    </source>
</evidence>
<evidence type="ECO:0000313" key="3">
    <source>
        <dbReference type="Proteomes" id="UP000272942"/>
    </source>
</evidence>
<dbReference type="AlphaFoldDB" id="A0A183ATC6"/>